<keyword evidence="3" id="KW-1185">Reference proteome</keyword>
<dbReference type="GO" id="GO:0003824">
    <property type="term" value="F:catalytic activity"/>
    <property type="evidence" value="ECO:0007669"/>
    <property type="project" value="InterPro"/>
</dbReference>
<evidence type="ECO:0000313" key="2">
    <source>
        <dbReference type="Ensembl" id="ENSLLEP00000016733.1"/>
    </source>
</evidence>
<organism evidence="2 3">
    <name type="scientific">Leptobrachium leishanense</name>
    <name type="common">Leishan spiny toad</name>
    <dbReference type="NCBI Taxonomy" id="445787"/>
    <lineage>
        <taxon>Eukaryota</taxon>
        <taxon>Metazoa</taxon>
        <taxon>Chordata</taxon>
        <taxon>Craniata</taxon>
        <taxon>Vertebrata</taxon>
        <taxon>Euteleostomi</taxon>
        <taxon>Amphibia</taxon>
        <taxon>Batrachia</taxon>
        <taxon>Anura</taxon>
        <taxon>Pelobatoidea</taxon>
        <taxon>Megophryidae</taxon>
        <taxon>Leptobrachium</taxon>
    </lineage>
</organism>
<dbReference type="Pfam" id="PF00078">
    <property type="entry name" value="RVT_1"/>
    <property type="match status" value="1"/>
</dbReference>
<dbReference type="InterPro" id="IPR043502">
    <property type="entry name" value="DNA/RNA_pol_sf"/>
</dbReference>
<feature type="domain" description="Reverse transcriptase" evidence="1">
    <location>
        <begin position="499"/>
        <end position="773"/>
    </location>
</feature>
<dbReference type="GeneTree" id="ENSGT00940000165023"/>
<accession>A0A8C5MN92</accession>
<reference evidence="2" key="2">
    <citation type="submission" date="2025-09" db="UniProtKB">
        <authorList>
            <consortium name="Ensembl"/>
        </authorList>
    </citation>
    <scope>IDENTIFICATION</scope>
</reference>
<dbReference type="SUPFAM" id="SSF56672">
    <property type="entry name" value="DNA/RNA polymerases"/>
    <property type="match status" value="1"/>
</dbReference>
<sequence length="1283" mass="145553">MATVRLITLKARGLNTPVKRRLALADARAQGGDIVFVQETHFRADSALTLSSPHYSTSYVSNFVTSKSRGVAILIARHVPFVYDSHVSDPGGRFLFLKGTLGITRCTLVNIYLPNRNQCQALRSIFNKLSRYSEGIIICGGDFNVHLDAPGEGNPASCRPDPSLRRRFLHLLHGQQLVDGWRVLHPEGRDFTFFSSAAGSYSRLDTFLVSHNGLHFLKSATIRPITWSDHAPVHLVITLPAVPERDRTWRLNEALLKDDVNRTDIETAITDYFGDNLTPDVSLPMVWEAHKCVLRGKFIQIGARLKRLRTGQIKDLLGDIHTLETSHKAHGSLDTLKELTLQRAALNNLLTSNTLRSLQITKLKYYTQGDRCGRLLANAVRQRHMATYIPKVRHVGGSMAHTSPDISAAFLSYYKALYNLRDTPPPSDAIDKYLRDSYDSTISQEARKALDAPFTMKELASAVKSMKSGKSPGPDGFTMGYYKTFLPSLGPHFLKAFNSLDDQVTIPQSALLATITLLPKPDKDHTLVPNYHPISLINTDVKLFAKLLALRLSPLLPALIHPDQSGFVTQREARDNTIRTINLIHRAQAQGRPTIFLSVDAEKAFDRVDWHYLFGVLRHMGFGTKWMTWIYALYSSPTARIRINGTHSTPFCIRNGTRQGCPLSPLLFVLALEPFMQRVRDNDEIQGFHLPFHHYKISAYADDVLFTLTNPLRSLPHVLKELRTFQTLSNFLINDSKCEAMGVGVSPDLYQALTDICPFQWTRDSLRYLGTTLTRCTRDLFAANYTPLLNNTLLELRKWRKPHISWLGRVNYLKMTILPKFLYVFQAVPVKIPRAYFQALRSGFLKFIWGATCPRISYKDMTRPRDRGGLGLPHMESYYQAALLTRICDWSMSPPIKLWVALEQCAFQVPIASVPWQLAAISSLVISPDHPTAPQLLRLWREVRSRPDLSPDISPLYPVSHNPDFPPGRQTPILDIDPDGPYLPIARCCTDQVLSPLLLLAPRPTHTPLECFKYGQLTHFVTKLTSSVPLRTTMTVFETLCTMDPPPIHVLSSLYALLLSSSQPKVPSYVSKWHDELPESISEEDWTKFFSINKCSSISLSVQLSNFKLLARWYLTPVRLNRMFSQTTSQCWRCLAATGTYVHLWWSCPVLTAYWSEILVHIEDITGFKSDDSPQWILFHLVPLPVNTYKASLLLHLLNAAKSLIPRKWKQTTAPTVREWIEAVERIRTLEELHYSLENQYQKYFRTWFWWSDFLHKRSALSPAVRLLAPISDPVLTPPPPAT</sequence>
<dbReference type="Proteomes" id="UP000694569">
    <property type="component" value="Unplaced"/>
</dbReference>
<dbReference type="InterPro" id="IPR036691">
    <property type="entry name" value="Endo/exonu/phosph_ase_sf"/>
</dbReference>
<dbReference type="CDD" id="cd09076">
    <property type="entry name" value="L1-EN"/>
    <property type="match status" value="1"/>
</dbReference>
<dbReference type="InterPro" id="IPR005135">
    <property type="entry name" value="Endo/exonuclease/phosphatase"/>
</dbReference>
<dbReference type="OrthoDB" id="1932527at2759"/>
<dbReference type="InterPro" id="IPR000477">
    <property type="entry name" value="RT_dom"/>
</dbReference>
<reference evidence="2" key="1">
    <citation type="submission" date="2025-08" db="UniProtKB">
        <authorList>
            <consortium name="Ensembl"/>
        </authorList>
    </citation>
    <scope>IDENTIFICATION</scope>
</reference>
<proteinExistence type="predicted"/>
<evidence type="ECO:0000259" key="1">
    <source>
        <dbReference type="PROSITE" id="PS50878"/>
    </source>
</evidence>
<protein>
    <recommendedName>
        <fullName evidence="1">Reverse transcriptase domain-containing protein</fullName>
    </recommendedName>
</protein>
<dbReference type="Ensembl" id="ENSLLET00000017369.1">
    <property type="protein sequence ID" value="ENSLLEP00000016733.1"/>
    <property type="gene ID" value="ENSLLEG00000010652.1"/>
</dbReference>
<dbReference type="CDD" id="cd01650">
    <property type="entry name" value="RT_nLTR_like"/>
    <property type="match status" value="1"/>
</dbReference>
<dbReference type="PANTHER" id="PTHR31635:SF196">
    <property type="entry name" value="REVERSE TRANSCRIPTASE DOMAIN-CONTAINING PROTEIN-RELATED"/>
    <property type="match status" value="1"/>
</dbReference>
<dbReference type="PROSITE" id="PS50878">
    <property type="entry name" value="RT_POL"/>
    <property type="match status" value="1"/>
</dbReference>
<name>A0A8C5MN92_9ANUR</name>
<dbReference type="Pfam" id="PF03372">
    <property type="entry name" value="Exo_endo_phos"/>
    <property type="match status" value="1"/>
</dbReference>
<dbReference type="Gene3D" id="3.60.10.10">
    <property type="entry name" value="Endonuclease/exonuclease/phosphatase"/>
    <property type="match status" value="1"/>
</dbReference>
<evidence type="ECO:0000313" key="3">
    <source>
        <dbReference type="Proteomes" id="UP000694569"/>
    </source>
</evidence>
<dbReference type="PANTHER" id="PTHR31635">
    <property type="entry name" value="REVERSE TRANSCRIPTASE DOMAIN-CONTAINING PROTEIN-RELATED"/>
    <property type="match status" value="1"/>
</dbReference>
<dbReference type="SUPFAM" id="SSF56219">
    <property type="entry name" value="DNase I-like"/>
    <property type="match status" value="1"/>
</dbReference>